<protein>
    <submittedName>
        <fullName evidence="2">Uncharacterized protein</fullName>
    </submittedName>
</protein>
<name>W4FGT2_APHAT</name>
<evidence type="ECO:0000256" key="1">
    <source>
        <dbReference type="SAM" id="MobiDB-lite"/>
    </source>
</evidence>
<organism evidence="2">
    <name type="scientific">Aphanomyces astaci</name>
    <name type="common">Crayfish plague agent</name>
    <dbReference type="NCBI Taxonomy" id="112090"/>
    <lineage>
        <taxon>Eukaryota</taxon>
        <taxon>Sar</taxon>
        <taxon>Stramenopiles</taxon>
        <taxon>Oomycota</taxon>
        <taxon>Saprolegniomycetes</taxon>
        <taxon>Saprolegniales</taxon>
        <taxon>Verrucalvaceae</taxon>
        <taxon>Aphanomyces</taxon>
    </lineage>
</organism>
<feature type="region of interest" description="Disordered" evidence="1">
    <location>
        <begin position="165"/>
        <end position="192"/>
    </location>
</feature>
<feature type="region of interest" description="Disordered" evidence="1">
    <location>
        <begin position="1"/>
        <end position="20"/>
    </location>
</feature>
<sequence>MAWQRPEDQLCGRDQDHEAQHMKKKRIIGGDKQMRKLDQKSQTLFAYIVSSPDPLEMASVRAQAREIWPEWLDKSHSTWKCGDNFRKSCTCFVQRHFPEKFNNRLRLTSADASHIVPSSAGALWNPTDGTNPAERGHLVPFGDGAPLNPANGTPSHAAVDIDNANQPLLHPSSTNCPDSHRETDNDDEDVTSVTFQDGTPVKLANRDEYGLGYKHIDNIAWSNFLERASTNEGSTTSPAHDAMPCHLVFRNDSATTS</sequence>
<accession>W4FGT2</accession>
<dbReference type="RefSeq" id="XP_009843878.1">
    <property type="nucleotide sequence ID" value="XM_009845576.1"/>
</dbReference>
<dbReference type="EMBL" id="KI913208">
    <property type="protein sequence ID" value="ETV66650.1"/>
    <property type="molecule type" value="Genomic_DNA"/>
</dbReference>
<dbReference type="AlphaFoldDB" id="W4FGT2"/>
<evidence type="ECO:0000313" key="2">
    <source>
        <dbReference type="EMBL" id="ETV66650.1"/>
    </source>
</evidence>
<dbReference type="VEuPathDB" id="FungiDB:H257_16954"/>
<gene>
    <name evidence="2" type="ORF">H257_16954</name>
</gene>
<feature type="compositionally biased region" description="Polar residues" evidence="1">
    <location>
        <begin position="165"/>
        <end position="177"/>
    </location>
</feature>
<dbReference type="GeneID" id="20818950"/>
<reference evidence="2" key="1">
    <citation type="submission" date="2013-12" db="EMBL/GenBank/DDBJ databases">
        <title>The Genome Sequence of Aphanomyces astaci APO3.</title>
        <authorList>
            <consortium name="The Broad Institute Genomics Platform"/>
            <person name="Russ C."/>
            <person name="Tyler B."/>
            <person name="van West P."/>
            <person name="Dieguez-Uribeondo J."/>
            <person name="Young S.K."/>
            <person name="Zeng Q."/>
            <person name="Gargeya S."/>
            <person name="Fitzgerald M."/>
            <person name="Abouelleil A."/>
            <person name="Alvarado L."/>
            <person name="Chapman S.B."/>
            <person name="Gainer-Dewar J."/>
            <person name="Goldberg J."/>
            <person name="Griggs A."/>
            <person name="Gujja S."/>
            <person name="Hansen M."/>
            <person name="Howarth C."/>
            <person name="Imamovic A."/>
            <person name="Ireland A."/>
            <person name="Larimer J."/>
            <person name="McCowan C."/>
            <person name="Murphy C."/>
            <person name="Pearson M."/>
            <person name="Poon T.W."/>
            <person name="Priest M."/>
            <person name="Roberts A."/>
            <person name="Saif S."/>
            <person name="Shea T."/>
            <person name="Sykes S."/>
            <person name="Wortman J."/>
            <person name="Nusbaum C."/>
            <person name="Birren B."/>
        </authorList>
    </citation>
    <scope>NUCLEOTIDE SEQUENCE [LARGE SCALE GENOMIC DNA]</scope>
    <source>
        <strain evidence="2">APO3</strain>
    </source>
</reference>
<proteinExistence type="predicted"/>